<gene>
    <name evidence="2" type="ORF">BXY39_2965</name>
</gene>
<evidence type="ECO:0000313" key="3">
    <source>
        <dbReference type="Proteomes" id="UP000271227"/>
    </source>
</evidence>
<keyword evidence="3" id="KW-1185">Reference proteome</keyword>
<reference evidence="2 3" key="1">
    <citation type="submission" date="2018-10" db="EMBL/GenBank/DDBJ databases">
        <title>Genomic Encyclopedia of Archaeal and Bacterial Type Strains, Phase II (KMG-II): from individual species to whole genera.</title>
        <authorList>
            <person name="Goeker M."/>
        </authorList>
    </citation>
    <scope>NUCLEOTIDE SEQUENCE [LARGE SCALE GENOMIC DNA]</scope>
    <source>
        <strain evidence="2 3">DSM 25217</strain>
    </source>
</reference>
<feature type="region of interest" description="Disordered" evidence="1">
    <location>
        <begin position="84"/>
        <end position="134"/>
    </location>
</feature>
<evidence type="ECO:0000313" key="2">
    <source>
        <dbReference type="EMBL" id="RMB04693.1"/>
    </source>
</evidence>
<dbReference type="AlphaFoldDB" id="A0A3M0CN63"/>
<dbReference type="InParanoid" id="A0A3M0CN63"/>
<sequence>MITPKDQKKQADIVSALRQDLAGTTKALIAAAGGRERASALTGKQLSTLSNWSGGHSPIPLWAAILLCREAGWPLDRLAVSSLGTDRADTDGSTSGLRETGFPDFHHRPEDARGQGGGTATGGKTPPPAEVRQDVTERVLTGLDTLMDDMGVTALPPRTYRRLARYVQHRVLARLSAGEDPSAITAADFRPEVALAIGKD</sequence>
<accession>A0A3M0CN63</accession>
<comment type="caution">
    <text evidence="2">The sequence shown here is derived from an EMBL/GenBank/DDBJ whole genome shotgun (WGS) entry which is preliminary data.</text>
</comment>
<name>A0A3M0CN63_9PROT</name>
<dbReference type="Proteomes" id="UP000271227">
    <property type="component" value="Unassembled WGS sequence"/>
</dbReference>
<protein>
    <submittedName>
        <fullName evidence="2">Uncharacterized protein</fullName>
    </submittedName>
</protein>
<feature type="compositionally biased region" description="Basic and acidic residues" evidence="1">
    <location>
        <begin position="104"/>
        <end position="113"/>
    </location>
</feature>
<evidence type="ECO:0000256" key="1">
    <source>
        <dbReference type="SAM" id="MobiDB-lite"/>
    </source>
</evidence>
<organism evidence="2 3">
    <name type="scientific">Eilatimonas milleporae</name>
    <dbReference type="NCBI Taxonomy" id="911205"/>
    <lineage>
        <taxon>Bacteria</taxon>
        <taxon>Pseudomonadati</taxon>
        <taxon>Pseudomonadota</taxon>
        <taxon>Alphaproteobacteria</taxon>
        <taxon>Kordiimonadales</taxon>
        <taxon>Kordiimonadaceae</taxon>
        <taxon>Eilatimonas</taxon>
    </lineage>
</organism>
<dbReference type="RefSeq" id="WP_121939603.1">
    <property type="nucleotide sequence ID" value="NZ_REFR01000013.1"/>
</dbReference>
<proteinExistence type="predicted"/>
<dbReference type="EMBL" id="REFR01000013">
    <property type="protein sequence ID" value="RMB04693.1"/>
    <property type="molecule type" value="Genomic_DNA"/>
</dbReference>